<reference evidence="2 3" key="1">
    <citation type="submission" date="2016-09" db="EMBL/GenBank/DDBJ databases">
        <title>Chromobacterium muskegensis sp. nov., an insecticidal bacterium isolated from Sphagnum bogs.</title>
        <authorList>
            <person name="Sparks M.E."/>
            <person name="Blackburn M.B."/>
            <person name="Gundersen-Rindal D.E."/>
            <person name="Mitchell A."/>
            <person name="Farrar R."/>
            <person name="Kuhar D."/>
        </authorList>
    </citation>
    <scope>NUCLEOTIDE SEQUENCE [LARGE SCALE GENOMIC DNA]</scope>
    <source>
        <strain evidence="2 3">37-2</strain>
    </source>
</reference>
<dbReference type="Proteomes" id="UP000180088">
    <property type="component" value="Unassembled WGS sequence"/>
</dbReference>
<name>A0A1S1WW93_9NEIS</name>
<organism evidence="2 3">
    <name type="scientific">Chromobacterium sphagni</name>
    <dbReference type="NCBI Taxonomy" id="1903179"/>
    <lineage>
        <taxon>Bacteria</taxon>
        <taxon>Pseudomonadati</taxon>
        <taxon>Pseudomonadota</taxon>
        <taxon>Betaproteobacteria</taxon>
        <taxon>Neisseriales</taxon>
        <taxon>Chromobacteriaceae</taxon>
        <taxon>Chromobacterium</taxon>
    </lineage>
</organism>
<dbReference type="AlphaFoldDB" id="A0A1S1WW93"/>
<feature type="region of interest" description="Disordered" evidence="1">
    <location>
        <begin position="1"/>
        <end position="105"/>
    </location>
</feature>
<dbReference type="STRING" id="1903179.BI347_16665"/>
<dbReference type="Gene3D" id="1.10.1470.10">
    <property type="entry name" value="YjbJ"/>
    <property type="match status" value="1"/>
</dbReference>
<dbReference type="EMBL" id="MKCS01000002">
    <property type="protein sequence ID" value="OHX11315.1"/>
    <property type="molecule type" value="Genomic_DNA"/>
</dbReference>
<feature type="compositionally biased region" description="Polar residues" evidence="1">
    <location>
        <begin position="1"/>
        <end position="32"/>
    </location>
</feature>
<dbReference type="SUPFAM" id="SSF69047">
    <property type="entry name" value="Hypothetical protein YjbJ"/>
    <property type="match status" value="1"/>
</dbReference>
<proteinExistence type="predicted"/>
<gene>
    <name evidence="2" type="ORF">BI347_16665</name>
</gene>
<protein>
    <submittedName>
        <fullName evidence="2">Uncharacterized protein</fullName>
    </submittedName>
</protein>
<dbReference type="InterPro" id="IPR036629">
    <property type="entry name" value="YjbJ_sf"/>
</dbReference>
<comment type="caution">
    <text evidence="2">The sequence shown here is derived from an EMBL/GenBank/DDBJ whole genome shotgun (WGS) entry which is preliminary data.</text>
</comment>
<evidence type="ECO:0000256" key="1">
    <source>
        <dbReference type="SAM" id="MobiDB-lite"/>
    </source>
</evidence>
<accession>A0A1S1WW93</accession>
<sequence>MIMSETLNKSSTTGQTTNQNPTAPDKSASNTEASKKTIGYPGHSGSQSTAAPTPIDQDKPICHSALEQAPAHQAADCEDKPVGHAEGAGQTQAHADHCGSTPDQSKHAWKEHISKAKQALNQLTEAELLQTEGDLLKLTIIVQRRYGITHEAAEKQVKTVLDQCL</sequence>
<evidence type="ECO:0000313" key="2">
    <source>
        <dbReference type="EMBL" id="OHX11315.1"/>
    </source>
</evidence>
<evidence type="ECO:0000313" key="3">
    <source>
        <dbReference type="Proteomes" id="UP000180088"/>
    </source>
</evidence>